<dbReference type="Gene3D" id="3.40.30.10">
    <property type="entry name" value="Glutaredoxin"/>
    <property type="match status" value="1"/>
</dbReference>
<dbReference type="EMBL" id="CP014692">
    <property type="protein sequence ID" value="AQS85430.1"/>
    <property type="molecule type" value="Genomic_DNA"/>
</dbReference>
<feature type="chain" id="PRO_5012504918" evidence="1">
    <location>
        <begin position="27"/>
        <end position="173"/>
    </location>
</feature>
<evidence type="ECO:0000313" key="4">
    <source>
        <dbReference type="Proteomes" id="UP000188937"/>
    </source>
</evidence>
<accession>A0A1U9KI21</accession>
<keyword evidence="1" id="KW-0732">Signal</keyword>
<dbReference type="Pfam" id="PF13899">
    <property type="entry name" value="Thioredoxin_7"/>
    <property type="match status" value="1"/>
</dbReference>
<organism evidence="3 4">
    <name type="scientific">Acetobacter aceti</name>
    <dbReference type="NCBI Taxonomy" id="435"/>
    <lineage>
        <taxon>Bacteria</taxon>
        <taxon>Pseudomonadati</taxon>
        <taxon>Pseudomonadota</taxon>
        <taxon>Alphaproteobacteria</taxon>
        <taxon>Acetobacterales</taxon>
        <taxon>Acetobacteraceae</taxon>
        <taxon>Acetobacter</taxon>
        <taxon>Acetobacter subgen. Acetobacter</taxon>
    </lineage>
</organism>
<name>A0A1U9KI21_ACEAC</name>
<dbReference type="Proteomes" id="UP000188937">
    <property type="component" value="Chromosome"/>
</dbReference>
<dbReference type="KEGG" id="aace:A0U92_12265"/>
<dbReference type="InterPro" id="IPR013766">
    <property type="entry name" value="Thioredoxin_domain"/>
</dbReference>
<reference evidence="3 4" key="1">
    <citation type="submission" date="2016-03" db="EMBL/GenBank/DDBJ databases">
        <title>Acetic acid bacteria sequencing.</title>
        <authorList>
            <person name="Brandt J."/>
            <person name="Jakob F."/>
            <person name="Vogel R.F."/>
        </authorList>
    </citation>
    <scope>NUCLEOTIDE SEQUENCE [LARGE SCALE GENOMIC DNA]</scope>
    <source>
        <strain evidence="3 4">TMW2.1153</strain>
    </source>
</reference>
<dbReference type="SUPFAM" id="SSF52833">
    <property type="entry name" value="Thioredoxin-like"/>
    <property type="match status" value="1"/>
</dbReference>
<evidence type="ECO:0000313" key="3">
    <source>
        <dbReference type="EMBL" id="AQS85430.1"/>
    </source>
</evidence>
<protein>
    <submittedName>
        <fullName evidence="3">Thiol reductase thioredoxin</fullName>
    </submittedName>
</protein>
<feature type="domain" description="Thioredoxin" evidence="2">
    <location>
        <begin position="26"/>
        <end position="168"/>
    </location>
</feature>
<evidence type="ECO:0000259" key="2">
    <source>
        <dbReference type="PROSITE" id="PS51352"/>
    </source>
</evidence>
<keyword evidence="4" id="KW-1185">Reference proteome</keyword>
<dbReference type="PROSITE" id="PS51352">
    <property type="entry name" value="THIOREDOXIN_2"/>
    <property type="match status" value="1"/>
</dbReference>
<dbReference type="STRING" id="435.A0U92_12265"/>
<proteinExistence type="predicted"/>
<sequence length="173" mass="18286">MRFWKKVLYLTCCVAMAGVMSDAAMARTMTAAPTVGSEPVHPVVVPYPAPEMATAQLQAALARAKVSGKPVLLDFGGNWSPDCWALSGVLAVPAVSAWIAQNFEVVLINVSRRTTNMDLGRNYGVEISGMPSVLIVSADGKLLNANNVEALSVASKMTPQAVVDQLAAWGKLN</sequence>
<dbReference type="OrthoDB" id="7629852at2"/>
<dbReference type="InterPro" id="IPR036249">
    <property type="entry name" value="Thioredoxin-like_sf"/>
</dbReference>
<gene>
    <name evidence="3" type="ORF">A0U92_12265</name>
</gene>
<feature type="signal peptide" evidence="1">
    <location>
        <begin position="1"/>
        <end position="26"/>
    </location>
</feature>
<dbReference type="AlphaFoldDB" id="A0A1U9KI21"/>
<evidence type="ECO:0000256" key="1">
    <source>
        <dbReference type="SAM" id="SignalP"/>
    </source>
</evidence>